<evidence type="ECO:0000313" key="2">
    <source>
        <dbReference type="EMBL" id="TFC05248.1"/>
    </source>
</evidence>
<accession>A0A4R8W9E2</accession>
<organism evidence="2 3">
    <name type="scientific">Cryobacterium mannosilyticum</name>
    <dbReference type="NCBI Taxonomy" id="1259190"/>
    <lineage>
        <taxon>Bacteria</taxon>
        <taxon>Bacillati</taxon>
        <taxon>Actinomycetota</taxon>
        <taxon>Actinomycetes</taxon>
        <taxon>Micrococcales</taxon>
        <taxon>Microbacteriaceae</taxon>
        <taxon>Cryobacterium</taxon>
    </lineage>
</organism>
<dbReference type="Proteomes" id="UP000297643">
    <property type="component" value="Unassembled WGS sequence"/>
</dbReference>
<proteinExistence type="predicted"/>
<name>A0A4R8W9E2_9MICO</name>
<keyword evidence="3" id="KW-1185">Reference proteome</keyword>
<dbReference type="RefSeq" id="WP_134507642.1">
    <property type="nucleotide sequence ID" value="NZ_SOFM01000016.1"/>
</dbReference>
<reference evidence="2 3" key="1">
    <citation type="submission" date="2019-03" db="EMBL/GenBank/DDBJ databases">
        <title>Genomics of glacier-inhabiting Cryobacterium strains.</title>
        <authorList>
            <person name="Liu Q."/>
            <person name="Xin Y.-H."/>
        </authorList>
    </citation>
    <scope>NUCLEOTIDE SEQUENCE [LARGE SCALE GENOMIC DNA]</scope>
    <source>
        <strain evidence="2 3">RHLT2-21</strain>
    </source>
</reference>
<dbReference type="EMBL" id="SOFM01000016">
    <property type="protein sequence ID" value="TFC05248.1"/>
    <property type="molecule type" value="Genomic_DNA"/>
</dbReference>
<evidence type="ECO:0000256" key="1">
    <source>
        <dbReference type="SAM" id="MobiDB-lite"/>
    </source>
</evidence>
<dbReference type="AlphaFoldDB" id="A0A4R8W9E2"/>
<comment type="caution">
    <text evidence="2">The sequence shown here is derived from an EMBL/GenBank/DDBJ whole genome shotgun (WGS) entry which is preliminary data.</text>
</comment>
<sequence>MTHSYPLYVAIRAQCFCCRSLQSFNFTSASDQVVCSFCLHHLGDEKAERRDADHVMLWVGEYADLQNVHRKSVEKSESDLAERDATIAELTGQVDELRALVAGEFDRTVSGGIRAVLESDLVRRAERRNDLGGRQLDWTMAVIWRVGMLHSGDPAKPGFCTCGRSIPACADGRAIDPQRQAVSDWEKKNLALLAAGKRHGLPDDHPAVAAQRSVGDRGR</sequence>
<feature type="region of interest" description="Disordered" evidence="1">
    <location>
        <begin position="196"/>
        <end position="219"/>
    </location>
</feature>
<gene>
    <name evidence="2" type="ORF">E3O32_06060</name>
</gene>
<evidence type="ECO:0000313" key="3">
    <source>
        <dbReference type="Proteomes" id="UP000297643"/>
    </source>
</evidence>
<protein>
    <submittedName>
        <fullName evidence="2">Uncharacterized protein</fullName>
    </submittedName>
</protein>